<dbReference type="AlphaFoldDB" id="A0AAV3Z4T9"/>
<evidence type="ECO:0000256" key="1">
    <source>
        <dbReference type="SAM" id="Phobius"/>
    </source>
</evidence>
<evidence type="ECO:0000313" key="2">
    <source>
        <dbReference type="EMBL" id="GFN89467.1"/>
    </source>
</evidence>
<proteinExistence type="predicted"/>
<protein>
    <recommendedName>
        <fullName evidence="4">G-protein coupled receptors family 1 profile domain-containing protein</fullName>
    </recommendedName>
</protein>
<keyword evidence="3" id="KW-1185">Reference proteome</keyword>
<gene>
    <name evidence="2" type="ORF">PoB_001597300</name>
</gene>
<dbReference type="EMBL" id="BLXT01001935">
    <property type="protein sequence ID" value="GFN89467.1"/>
    <property type="molecule type" value="Genomic_DNA"/>
</dbReference>
<reference evidence="2 3" key="1">
    <citation type="journal article" date="2021" name="Elife">
        <title>Chloroplast acquisition without the gene transfer in kleptoplastic sea slugs, Plakobranchus ocellatus.</title>
        <authorList>
            <person name="Maeda T."/>
            <person name="Takahashi S."/>
            <person name="Yoshida T."/>
            <person name="Shimamura S."/>
            <person name="Takaki Y."/>
            <person name="Nagai Y."/>
            <person name="Toyoda A."/>
            <person name="Suzuki Y."/>
            <person name="Arimoto A."/>
            <person name="Ishii H."/>
            <person name="Satoh N."/>
            <person name="Nishiyama T."/>
            <person name="Hasebe M."/>
            <person name="Maruyama T."/>
            <person name="Minagawa J."/>
            <person name="Obokata J."/>
            <person name="Shigenobu S."/>
        </authorList>
    </citation>
    <scope>NUCLEOTIDE SEQUENCE [LARGE SCALE GENOMIC DNA]</scope>
</reference>
<name>A0AAV3Z4T9_9GAST</name>
<feature type="transmembrane region" description="Helical" evidence="1">
    <location>
        <begin position="28"/>
        <end position="47"/>
    </location>
</feature>
<evidence type="ECO:0000313" key="3">
    <source>
        <dbReference type="Proteomes" id="UP000735302"/>
    </source>
</evidence>
<keyword evidence="1" id="KW-1133">Transmembrane helix</keyword>
<keyword evidence="1" id="KW-0812">Transmembrane</keyword>
<comment type="caution">
    <text evidence="2">The sequence shown here is derived from an EMBL/GenBank/DDBJ whole genome shotgun (WGS) entry which is preliminary data.</text>
</comment>
<dbReference type="Proteomes" id="UP000735302">
    <property type="component" value="Unassembled WGS sequence"/>
</dbReference>
<organism evidence="2 3">
    <name type="scientific">Plakobranchus ocellatus</name>
    <dbReference type="NCBI Taxonomy" id="259542"/>
    <lineage>
        <taxon>Eukaryota</taxon>
        <taxon>Metazoa</taxon>
        <taxon>Spiralia</taxon>
        <taxon>Lophotrochozoa</taxon>
        <taxon>Mollusca</taxon>
        <taxon>Gastropoda</taxon>
        <taxon>Heterobranchia</taxon>
        <taxon>Euthyneura</taxon>
        <taxon>Panpulmonata</taxon>
        <taxon>Sacoglossa</taxon>
        <taxon>Placobranchoidea</taxon>
        <taxon>Plakobranchidae</taxon>
        <taxon>Plakobranchus</taxon>
    </lineage>
</organism>
<feature type="transmembrane region" description="Helical" evidence="1">
    <location>
        <begin position="67"/>
        <end position="86"/>
    </location>
</feature>
<sequence length="105" mass="11573">MQPVTSISDIFGPATLISPIIRDEVRDILFVVLVQVIQLIIATFGIFSNVINVNVYAKMGYSETSSITLRALAVVDIIAEAWLLMVSVGYRSMYDGTASCHCRCR</sequence>
<evidence type="ECO:0008006" key="4">
    <source>
        <dbReference type="Google" id="ProtNLM"/>
    </source>
</evidence>
<accession>A0AAV3Z4T9</accession>
<keyword evidence="1" id="KW-0472">Membrane</keyword>